<dbReference type="Proteomes" id="UP000295773">
    <property type="component" value="Unassembled WGS sequence"/>
</dbReference>
<feature type="domain" description="Impact N-terminal" evidence="2">
    <location>
        <begin position="15"/>
        <end position="120"/>
    </location>
</feature>
<comment type="similarity">
    <text evidence="1">Belongs to the IMPACT family.</text>
</comment>
<dbReference type="InterPro" id="IPR020568">
    <property type="entry name" value="Ribosomal_Su5_D2-typ_SF"/>
</dbReference>
<dbReference type="InterPro" id="IPR023582">
    <property type="entry name" value="Impact"/>
</dbReference>
<protein>
    <submittedName>
        <fullName evidence="3">Putative YigZ family protein</fullName>
    </submittedName>
</protein>
<dbReference type="InterPro" id="IPR001498">
    <property type="entry name" value="Impact_N"/>
</dbReference>
<name>A0A4V2VIX6_9FIRM</name>
<dbReference type="AlphaFoldDB" id="A0A4V2VIX6"/>
<dbReference type="InterPro" id="IPR036956">
    <property type="entry name" value="Impact_N_sf"/>
</dbReference>
<sequence length="212" mass="24389">MYRLKEDHMDEFEIKKSRFLCYLHRCNSEEEAKTFINKIKKEHPNARHHCYAFIIGEQNEIQRSNDDGEPAGTAGVPMLECLMKHQMQDIVAVTVRYFGGIKLGAGGLIRAYAKSVSHALASACLTRKQKMFVYTLHFPYHLIGKMDYLFRTHDIEVSDKQYEENAVYTYLCEHPLDDEISEITNGAYLPVFIKECIIDVELQGVKTDLTAS</sequence>
<organism evidence="3 4">
    <name type="scientific">Longicatena caecimuris</name>
    <dbReference type="NCBI Taxonomy" id="1796635"/>
    <lineage>
        <taxon>Bacteria</taxon>
        <taxon>Bacillati</taxon>
        <taxon>Bacillota</taxon>
        <taxon>Erysipelotrichia</taxon>
        <taxon>Erysipelotrichales</taxon>
        <taxon>Erysipelotrichaceae</taxon>
        <taxon>Longicatena</taxon>
    </lineage>
</organism>
<proteinExistence type="inferred from homology"/>
<dbReference type="Gene3D" id="3.30.230.30">
    <property type="entry name" value="Impact, N-terminal domain"/>
    <property type="match status" value="1"/>
</dbReference>
<evidence type="ECO:0000313" key="4">
    <source>
        <dbReference type="Proteomes" id="UP000295773"/>
    </source>
</evidence>
<comment type="caution">
    <text evidence="3">The sequence shown here is derived from an EMBL/GenBank/DDBJ whole genome shotgun (WGS) entry which is preliminary data.</text>
</comment>
<dbReference type="GO" id="GO:0006446">
    <property type="term" value="P:regulation of translational initiation"/>
    <property type="evidence" value="ECO:0007669"/>
    <property type="project" value="TreeGrafter"/>
</dbReference>
<dbReference type="SUPFAM" id="SSF54211">
    <property type="entry name" value="Ribosomal protein S5 domain 2-like"/>
    <property type="match status" value="1"/>
</dbReference>
<dbReference type="PANTHER" id="PTHR16301:SF20">
    <property type="entry name" value="IMPACT FAMILY MEMBER YIGZ"/>
    <property type="match status" value="1"/>
</dbReference>
<evidence type="ECO:0000256" key="1">
    <source>
        <dbReference type="ARBA" id="ARBA00007665"/>
    </source>
</evidence>
<evidence type="ECO:0000259" key="2">
    <source>
        <dbReference type="Pfam" id="PF01205"/>
    </source>
</evidence>
<dbReference type="InterPro" id="IPR015796">
    <property type="entry name" value="Impact_YigZ-like"/>
</dbReference>
<dbReference type="Pfam" id="PF01205">
    <property type="entry name" value="Impact_N"/>
    <property type="match status" value="1"/>
</dbReference>
<dbReference type="RefSeq" id="WP_132225594.1">
    <property type="nucleotide sequence ID" value="NZ_JANKBG010000024.1"/>
</dbReference>
<reference evidence="3 4" key="1">
    <citation type="submission" date="2019-03" db="EMBL/GenBank/DDBJ databases">
        <title>Genomic Encyclopedia of Type Strains, Phase IV (KMG-IV): sequencing the most valuable type-strain genomes for metagenomic binning, comparative biology and taxonomic classification.</title>
        <authorList>
            <person name="Goeker M."/>
        </authorList>
    </citation>
    <scope>NUCLEOTIDE SEQUENCE [LARGE SCALE GENOMIC DNA]</scope>
    <source>
        <strain evidence="3 4">DSM 29481</strain>
    </source>
</reference>
<dbReference type="PANTHER" id="PTHR16301">
    <property type="entry name" value="IMPACT-RELATED"/>
    <property type="match status" value="1"/>
</dbReference>
<keyword evidence="4" id="KW-1185">Reference proteome</keyword>
<dbReference type="EMBL" id="SMBP01000025">
    <property type="protein sequence ID" value="TCU53845.1"/>
    <property type="molecule type" value="Genomic_DNA"/>
</dbReference>
<gene>
    <name evidence="3" type="ORF">EDD61_12510</name>
</gene>
<accession>A0A4V2VIX6</accession>
<dbReference type="GO" id="GO:0005737">
    <property type="term" value="C:cytoplasm"/>
    <property type="evidence" value="ECO:0007669"/>
    <property type="project" value="TreeGrafter"/>
</dbReference>
<dbReference type="NCBIfam" id="TIGR00257">
    <property type="entry name" value="IMPACT_YIGZ"/>
    <property type="match status" value="1"/>
</dbReference>
<evidence type="ECO:0000313" key="3">
    <source>
        <dbReference type="EMBL" id="TCU53845.1"/>
    </source>
</evidence>